<feature type="compositionally biased region" description="Low complexity" evidence="6">
    <location>
        <begin position="250"/>
        <end position="259"/>
    </location>
</feature>
<keyword evidence="5" id="KW-0206">Cytoskeleton</keyword>
<organism evidence="7 8">
    <name type="scientific">Megalops atlanticus</name>
    <name type="common">Tarpon</name>
    <name type="synonym">Clupea gigantea</name>
    <dbReference type="NCBI Taxonomy" id="7932"/>
    <lineage>
        <taxon>Eukaryota</taxon>
        <taxon>Metazoa</taxon>
        <taxon>Chordata</taxon>
        <taxon>Craniata</taxon>
        <taxon>Vertebrata</taxon>
        <taxon>Euteleostomi</taxon>
        <taxon>Actinopterygii</taxon>
        <taxon>Neopterygii</taxon>
        <taxon>Teleostei</taxon>
        <taxon>Elopiformes</taxon>
        <taxon>Megalopidae</taxon>
        <taxon>Megalops</taxon>
    </lineage>
</organism>
<feature type="compositionally biased region" description="Basic and acidic residues" evidence="6">
    <location>
        <begin position="422"/>
        <end position="480"/>
    </location>
</feature>
<evidence type="ECO:0000256" key="2">
    <source>
        <dbReference type="ARBA" id="ARBA00007525"/>
    </source>
</evidence>
<accession>A0A9D3QAW9</accession>
<dbReference type="PANTHER" id="PTHR15073:SF3">
    <property type="entry name" value="MAP7 DOMAIN-CONTAINING PROTEIN 2"/>
    <property type="match status" value="1"/>
</dbReference>
<feature type="compositionally biased region" description="Low complexity" evidence="6">
    <location>
        <begin position="726"/>
        <end position="736"/>
    </location>
</feature>
<feature type="compositionally biased region" description="Basic and acidic residues" evidence="6">
    <location>
        <begin position="384"/>
        <end position="415"/>
    </location>
</feature>
<dbReference type="EMBL" id="JAFDVH010000003">
    <property type="protein sequence ID" value="KAG7484319.1"/>
    <property type="molecule type" value="Genomic_DNA"/>
</dbReference>
<feature type="region of interest" description="Disordered" evidence="6">
    <location>
        <begin position="181"/>
        <end position="736"/>
    </location>
</feature>
<dbReference type="OrthoDB" id="9950098at2759"/>
<proteinExistence type="inferred from homology"/>
<dbReference type="Pfam" id="PF05672">
    <property type="entry name" value="MAP7"/>
    <property type="match status" value="1"/>
</dbReference>
<comment type="subcellular location">
    <subcellularLocation>
        <location evidence="1">Cytoplasm</location>
        <location evidence="1">Cytoskeleton</location>
    </subcellularLocation>
</comment>
<dbReference type="Proteomes" id="UP001046870">
    <property type="component" value="Chromosome 3"/>
</dbReference>
<evidence type="ECO:0000256" key="1">
    <source>
        <dbReference type="ARBA" id="ARBA00004245"/>
    </source>
</evidence>
<evidence type="ECO:0008006" key="9">
    <source>
        <dbReference type="Google" id="ProtNLM"/>
    </source>
</evidence>
<feature type="compositionally biased region" description="Polar residues" evidence="6">
    <location>
        <begin position="228"/>
        <end position="243"/>
    </location>
</feature>
<dbReference type="InterPro" id="IPR008604">
    <property type="entry name" value="MAP7_fam"/>
</dbReference>
<comment type="similarity">
    <text evidence="2">Belongs to the MAP7 family.</text>
</comment>
<evidence type="ECO:0000256" key="4">
    <source>
        <dbReference type="ARBA" id="ARBA00023054"/>
    </source>
</evidence>
<feature type="compositionally biased region" description="Basic and acidic residues" evidence="6">
    <location>
        <begin position="1"/>
        <end position="10"/>
    </location>
</feature>
<sequence>MAECAVEKAAKTPAVEVMTPPAVVEKRPHANGHASPVRLPANQSSPAGKQTEMPTAPLLAEKKPQTNGHSSPVRLPANSSSPSGKQYLEGYLKTDDRMRLAKERREEREKSLAAREQVIREKERRAQLQYERTVEERWRRLEEQRQKEELRRAAVEEKRRQRLEEEKERLEALMRRSLERSLQLEQRSKRWTWGSPGGTREGEYENAPPPRSAALPHDLAAPPPAASEISNAADSLSASTMTLPQPLDPSLSKRLSSSSAAIVHTAERAPPSPHRSPYRGSPSRAARRKASTGSPGVSEDNRGAGVSPETPKKTDKLLREKRMASPVTGSPLRRPESPATVRKRPASPAASRMMSKSRAQSPCTLRENPPSPMKHRAVTPSVDGNRKCEGERGNVGNEDTRAEEARGHNTLERKIVASNEMPKMETPEKISKVETPEKKNPKVETPEKKSSKVETPEKKTSKTETPEKKTSKVETPEKKTPKSSNSDLSGDRSAEPSPMTPIGKPVAGTTDAEEASRLLAERRRQARLQKEQEDKLRREQEDEERMRVEMLRRRQAEARAWQEEEMRRAEKEKQRQEQERRLREEEERRQRENHEKELQKQLEREREEGELQAQKEAERQRQERELLKQQEEQERQQRKKRIEEIMKRTRKGDAEMKKEDMPAEPLSSAPSQQSVPSPPPGPQGAVQVNAQLNVKVNGQVNGQSLVDLGDSEDTVTKPATPPAAAPPAATQPLPPLINLEPLEVKKSDEADEVQSMEVSPVSKEELISIPEFSPIDDVHHNGMSNTRALEDLLDLTGHVAYPKLSPGSTLGDCNKNLIDGFCSPVADTKLIQPCAPSSDKRNVQ</sequence>
<keyword evidence="8" id="KW-1185">Reference proteome</keyword>
<dbReference type="GO" id="GO:0000226">
    <property type="term" value="P:microtubule cytoskeleton organization"/>
    <property type="evidence" value="ECO:0007669"/>
    <property type="project" value="InterPro"/>
</dbReference>
<gene>
    <name evidence="7" type="ORF">MATL_G00048280</name>
</gene>
<evidence type="ECO:0000256" key="5">
    <source>
        <dbReference type="ARBA" id="ARBA00023212"/>
    </source>
</evidence>
<evidence type="ECO:0000313" key="8">
    <source>
        <dbReference type="Proteomes" id="UP001046870"/>
    </source>
</evidence>
<feature type="region of interest" description="Disordered" evidence="6">
    <location>
        <begin position="1"/>
        <end position="95"/>
    </location>
</feature>
<evidence type="ECO:0000313" key="7">
    <source>
        <dbReference type="EMBL" id="KAG7484319.1"/>
    </source>
</evidence>
<name>A0A9D3QAW9_MEGAT</name>
<feature type="region of interest" description="Disordered" evidence="6">
    <location>
        <begin position="140"/>
        <end position="169"/>
    </location>
</feature>
<evidence type="ECO:0000256" key="6">
    <source>
        <dbReference type="SAM" id="MobiDB-lite"/>
    </source>
</evidence>
<dbReference type="InterPro" id="IPR051483">
    <property type="entry name" value="MAP7_domain-containing"/>
</dbReference>
<dbReference type="PANTHER" id="PTHR15073">
    <property type="entry name" value="MICROTUBULE-ASSOCIATED PROTEIN"/>
    <property type="match status" value="1"/>
</dbReference>
<keyword evidence="4" id="KW-0175">Coiled coil</keyword>
<feature type="compositionally biased region" description="Basic and acidic residues" evidence="6">
    <location>
        <begin position="310"/>
        <end position="323"/>
    </location>
</feature>
<feature type="compositionally biased region" description="Polar residues" evidence="6">
    <location>
        <begin position="688"/>
        <end position="704"/>
    </location>
</feature>
<dbReference type="AlphaFoldDB" id="A0A9D3QAW9"/>
<feature type="compositionally biased region" description="Basic and acidic residues" evidence="6">
    <location>
        <begin position="514"/>
        <end position="661"/>
    </location>
</feature>
<reference evidence="7" key="1">
    <citation type="submission" date="2021-01" db="EMBL/GenBank/DDBJ databases">
        <authorList>
            <person name="Zahm M."/>
            <person name="Roques C."/>
            <person name="Cabau C."/>
            <person name="Klopp C."/>
            <person name="Donnadieu C."/>
            <person name="Jouanno E."/>
            <person name="Lampietro C."/>
            <person name="Louis A."/>
            <person name="Herpin A."/>
            <person name="Echchiki A."/>
            <person name="Berthelot C."/>
            <person name="Parey E."/>
            <person name="Roest-Crollius H."/>
            <person name="Braasch I."/>
            <person name="Postlethwait J."/>
            <person name="Bobe J."/>
            <person name="Montfort J."/>
            <person name="Bouchez O."/>
            <person name="Begum T."/>
            <person name="Mejri S."/>
            <person name="Adams A."/>
            <person name="Chen W.-J."/>
            <person name="Guiguen Y."/>
        </authorList>
    </citation>
    <scope>NUCLEOTIDE SEQUENCE</scope>
    <source>
        <strain evidence="7">YG-15Mar2019-1</strain>
        <tissue evidence="7">Brain</tissue>
    </source>
</reference>
<evidence type="ECO:0000256" key="3">
    <source>
        <dbReference type="ARBA" id="ARBA00022490"/>
    </source>
</evidence>
<dbReference type="GO" id="GO:0015630">
    <property type="term" value="C:microtubule cytoskeleton"/>
    <property type="evidence" value="ECO:0007669"/>
    <property type="project" value="InterPro"/>
</dbReference>
<protein>
    <recommendedName>
        <fullName evidence="9">MAP7 domain-containing protein 2-like</fullName>
    </recommendedName>
</protein>
<comment type="caution">
    <text evidence="7">The sequence shown here is derived from an EMBL/GenBank/DDBJ whole genome shotgun (WGS) entry which is preliminary data.</text>
</comment>
<keyword evidence="3" id="KW-0963">Cytoplasm</keyword>